<dbReference type="SMART" id="SM00248">
    <property type="entry name" value="ANK"/>
    <property type="match status" value="3"/>
</dbReference>
<protein>
    <submittedName>
        <fullName evidence="5">Uncharacterized protein</fullName>
    </submittedName>
</protein>
<evidence type="ECO:0000313" key="5">
    <source>
        <dbReference type="EMBL" id="RMX41904.1"/>
    </source>
</evidence>
<evidence type="ECO:0000256" key="2">
    <source>
        <dbReference type="ARBA" id="ARBA00023043"/>
    </source>
</evidence>
<dbReference type="STRING" id="46731.A0A3M6TKY3"/>
<keyword evidence="6" id="KW-1185">Reference proteome</keyword>
<name>A0A3M6TKY3_POCDA</name>
<proteinExistence type="predicted"/>
<dbReference type="Pfam" id="PF12796">
    <property type="entry name" value="Ank_2"/>
    <property type="match status" value="1"/>
</dbReference>
<feature type="region of interest" description="Disordered" evidence="4">
    <location>
        <begin position="196"/>
        <end position="221"/>
    </location>
</feature>
<evidence type="ECO:0000256" key="4">
    <source>
        <dbReference type="SAM" id="MobiDB-lite"/>
    </source>
</evidence>
<evidence type="ECO:0000256" key="1">
    <source>
        <dbReference type="ARBA" id="ARBA00022737"/>
    </source>
</evidence>
<dbReference type="InterPro" id="IPR036770">
    <property type="entry name" value="Ankyrin_rpt-contain_sf"/>
</dbReference>
<feature type="repeat" description="ANK" evidence="3">
    <location>
        <begin position="35"/>
        <end position="67"/>
    </location>
</feature>
<organism evidence="5 6">
    <name type="scientific">Pocillopora damicornis</name>
    <name type="common">Cauliflower coral</name>
    <name type="synonym">Millepora damicornis</name>
    <dbReference type="NCBI Taxonomy" id="46731"/>
    <lineage>
        <taxon>Eukaryota</taxon>
        <taxon>Metazoa</taxon>
        <taxon>Cnidaria</taxon>
        <taxon>Anthozoa</taxon>
        <taxon>Hexacorallia</taxon>
        <taxon>Scleractinia</taxon>
        <taxon>Astrocoeniina</taxon>
        <taxon>Pocilloporidae</taxon>
        <taxon>Pocillopora</taxon>
    </lineage>
</organism>
<dbReference type="OrthoDB" id="194358at2759"/>
<dbReference type="AlphaFoldDB" id="A0A3M6TKY3"/>
<evidence type="ECO:0000256" key="3">
    <source>
        <dbReference type="PROSITE-ProRule" id="PRU00023"/>
    </source>
</evidence>
<accession>A0A3M6TKY3</accession>
<gene>
    <name evidence="5" type="ORF">pdam_00006656</name>
</gene>
<dbReference type="Pfam" id="PF00023">
    <property type="entry name" value="Ank"/>
    <property type="match status" value="1"/>
</dbReference>
<keyword evidence="1" id="KW-0677">Repeat</keyword>
<dbReference type="Proteomes" id="UP000275408">
    <property type="component" value="Unassembled WGS sequence"/>
</dbReference>
<keyword evidence="2 3" id="KW-0040">ANK repeat</keyword>
<sequence>MADGAQLTSAAATGDEKVVKAILDQGMDANSFSPEGFRPLCIAAFWGYSGIVQLLLDRGADIDACNRGTNWTALHCATFQGHGKVVMLLMNNNPDMTIRDNLGRSAIDFASALDGIWPFFAGMIFFDLSAGCKRTPKAELIQMDIVKKVEIGEEKIPNTDRAYFSRPGSAYIFKTPTLQGDRTQHSYQQQAALNNGDVLTASDSSPRSSRMDGPAFSVWRS</sequence>
<dbReference type="Gene3D" id="1.25.40.20">
    <property type="entry name" value="Ankyrin repeat-containing domain"/>
    <property type="match status" value="1"/>
</dbReference>
<comment type="caution">
    <text evidence="5">The sequence shown here is derived from an EMBL/GenBank/DDBJ whole genome shotgun (WGS) entry which is preliminary data.</text>
</comment>
<dbReference type="PANTHER" id="PTHR24171:SF10">
    <property type="entry name" value="ANKYRIN REPEAT DOMAIN-CONTAINING PROTEIN 29-LIKE"/>
    <property type="match status" value="1"/>
</dbReference>
<reference evidence="5 6" key="1">
    <citation type="journal article" date="2018" name="Sci. Rep.">
        <title>Comparative analysis of the Pocillopora damicornis genome highlights role of immune system in coral evolution.</title>
        <authorList>
            <person name="Cunning R."/>
            <person name="Bay R.A."/>
            <person name="Gillette P."/>
            <person name="Baker A.C."/>
            <person name="Traylor-Knowles N."/>
        </authorList>
    </citation>
    <scope>NUCLEOTIDE SEQUENCE [LARGE SCALE GENOMIC DNA]</scope>
    <source>
        <strain evidence="5">RSMAS</strain>
        <tissue evidence="5">Whole animal</tissue>
    </source>
</reference>
<dbReference type="PANTHER" id="PTHR24171">
    <property type="entry name" value="ANKYRIN REPEAT DOMAIN-CONTAINING PROTEIN 39-RELATED"/>
    <property type="match status" value="1"/>
</dbReference>
<dbReference type="InterPro" id="IPR002110">
    <property type="entry name" value="Ankyrin_rpt"/>
</dbReference>
<dbReference type="SUPFAM" id="SSF48403">
    <property type="entry name" value="Ankyrin repeat"/>
    <property type="match status" value="1"/>
</dbReference>
<evidence type="ECO:0000313" key="6">
    <source>
        <dbReference type="Proteomes" id="UP000275408"/>
    </source>
</evidence>
<feature type="repeat" description="ANK" evidence="3">
    <location>
        <begin position="69"/>
        <end position="101"/>
    </location>
</feature>
<dbReference type="PROSITE" id="PS50297">
    <property type="entry name" value="ANK_REP_REGION"/>
    <property type="match status" value="2"/>
</dbReference>
<dbReference type="PROSITE" id="PS50088">
    <property type="entry name" value="ANK_REPEAT"/>
    <property type="match status" value="2"/>
</dbReference>
<dbReference type="EMBL" id="RCHS01003431">
    <property type="protein sequence ID" value="RMX41904.1"/>
    <property type="molecule type" value="Genomic_DNA"/>
</dbReference>